<dbReference type="Pfam" id="PF13273">
    <property type="entry name" value="DUF4064"/>
    <property type="match status" value="1"/>
</dbReference>
<dbReference type="EMBL" id="LR962863">
    <property type="protein sequence ID" value="CAD7360155.1"/>
    <property type="molecule type" value="Genomic_DNA"/>
</dbReference>
<keyword evidence="2" id="KW-0472">Membrane</keyword>
<feature type="compositionally biased region" description="Basic and acidic residues" evidence="1">
    <location>
        <begin position="186"/>
        <end position="195"/>
    </location>
</feature>
<sequence length="345" mass="39633">MTGEAYTQISRPVNRLAEKILGWLSWILLLGATVVAMFFGLVLFSNENSIQKLENGVANNATLQDFLASNNLNATQLVIMLQNGVWAFIVYLIVCLLISFLALISMNHRIVSGLLFLLVAIITLPLFFILVPLFFFIVALMMFGRKEKYELVPMYQDMGGYPSYRENTYDEDEGDLPHTQSTHFNAEKEDTHVENEGPSDDEPVVLSRSAKYNHKPIKKNEVEQSTHDINDAEDDTLIYDSRTMSHQAEPEQDVKNDVTTSEEYDEDDTVTSPEALKAQRKQEKAELKAQRKEEKKARKAHEKEQRKHRVSASTQRRQNYDNRLKLQQDRPKQSAEDSEQEDEKQ</sequence>
<feature type="transmembrane region" description="Helical" evidence="2">
    <location>
        <begin position="110"/>
        <end position="143"/>
    </location>
</feature>
<feature type="region of interest" description="Disordered" evidence="1">
    <location>
        <begin position="210"/>
        <end position="231"/>
    </location>
</feature>
<organism evidence="5">
    <name type="scientific">Staphylococcus schleiferi</name>
    <dbReference type="NCBI Taxonomy" id="1295"/>
    <lineage>
        <taxon>Bacteria</taxon>
        <taxon>Bacillati</taxon>
        <taxon>Bacillota</taxon>
        <taxon>Bacilli</taxon>
        <taxon>Bacillales</taxon>
        <taxon>Staphylococcaceae</taxon>
        <taxon>Staphylococcus</taxon>
    </lineage>
</organism>
<feature type="compositionally biased region" description="Basic and acidic residues" evidence="1">
    <location>
        <begin position="318"/>
        <end position="335"/>
    </location>
</feature>
<reference evidence="5" key="1">
    <citation type="submission" date="2018-06" db="EMBL/GenBank/DDBJ databases">
        <authorList>
            <consortium name="Pathogen Informatics"/>
            <person name="Doyle S."/>
        </authorList>
    </citation>
    <scope>NUCLEOTIDE SEQUENCE [LARGE SCALE GENOMIC DNA]</scope>
    <source>
        <strain evidence="5">NCTC12218</strain>
    </source>
</reference>
<dbReference type="EMBL" id="UHEF01000001">
    <property type="protein sequence ID" value="SUM89536.1"/>
    <property type="molecule type" value="Genomic_DNA"/>
</dbReference>
<reference evidence="4 6" key="2">
    <citation type="submission" date="2020-11" db="EMBL/GenBank/DDBJ databases">
        <authorList>
            <consortium name="Pathogen Informatics"/>
        </authorList>
    </citation>
    <scope>NUCLEOTIDE SEQUENCE [LARGE SCALE GENOMIC DNA]</scope>
    <source>
        <strain evidence="4 6">NCTC12218</strain>
    </source>
</reference>
<feature type="compositionally biased region" description="Basic and acidic residues" evidence="1">
    <location>
        <begin position="218"/>
        <end position="230"/>
    </location>
</feature>
<evidence type="ECO:0000313" key="6">
    <source>
        <dbReference type="Proteomes" id="UP000264146"/>
    </source>
</evidence>
<feature type="transmembrane region" description="Helical" evidence="2">
    <location>
        <begin position="85"/>
        <end position="104"/>
    </location>
</feature>
<feature type="compositionally biased region" description="Acidic residues" evidence="1">
    <location>
        <begin position="260"/>
        <end position="269"/>
    </location>
</feature>
<keyword evidence="2" id="KW-0812">Transmembrane</keyword>
<evidence type="ECO:0000313" key="5">
    <source>
        <dbReference type="EMBL" id="SUM89536.1"/>
    </source>
</evidence>
<evidence type="ECO:0000256" key="1">
    <source>
        <dbReference type="SAM" id="MobiDB-lite"/>
    </source>
</evidence>
<feature type="region of interest" description="Disordered" evidence="1">
    <location>
        <begin position="186"/>
        <end position="205"/>
    </location>
</feature>
<dbReference type="AlphaFoldDB" id="A0A7Z7QQM6"/>
<protein>
    <submittedName>
        <fullName evidence="5">Membrane protein</fullName>
    </submittedName>
</protein>
<proteinExistence type="predicted"/>
<name>A0A7Z7QQM6_STASC</name>
<dbReference type="NCBIfam" id="NF047418">
    <property type="entry name" value="teichoic_AuxB"/>
    <property type="match status" value="1"/>
</dbReference>
<evidence type="ECO:0000256" key="2">
    <source>
        <dbReference type="SAM" id="Phobius"/>
    </source>
</evidence>
<gene>
    <name evidence="5" type="ORF">NCTC12218_01821</name>
</gene>
<feature type="domain" description="DUF4064" evidence="3">
    <location>
        <begin position="14"/>
        <end position="125"/>
    </location>
</feature>
<feature type="compositionally biased region" description="Acidic residues" evidence="1">
    <location>
        <begin position="336"/>
        <end position="345"/>
    </location>
</feature>
<feature type="region of interest" description="Disordered" evidence="1">
    <location>
        <begin position="243"/>
        <end position="345"/>
    </location>
</feature>
<evidence type="ECO:0000259" key="3">
    <source>
        <dbReference type="Pfam" id="PF13273"/>
    </source>
</evidence>
<dbReference type="InterPro" id="IPR025273">
    <property type="entry name" value="DUF4064"/>
</dbReference>
<dbReference type="RefSeq" id="WP_126496410.1">
    <property type="nucleotide sequence ID" value="NZ_LR962863.1"/>
</dbReference>
<dbReference type="Proteomes" id="UP000264146">
    <property type="component" value="Chromosome"/>
</dbReference>
<accession>A0A7Z7QQM6</accession>
<keyword evidence="2" id="KW-1133">Transmembrane helix</keyword>
<feature type="compositionally biased region" description="Basic and acidic residues" evidence="1">
    <location>
        <begin position="280"/>
        <end position="305"/>
    </location>
</feature>
<evidence type="ECO:0000313" key="4">
    <source>
        <dbReference type="EMBL" id="CAD7360155.1"/>
    </source>
</evidence>
<feature type="transmembrane region" description="Helical" evidence="2">
    <location>
        <begin position="20"/>
        <end position="44"/>
    </location>
</feature>